<keyword evidence="5 10" id="KW-0552">Olfaction</keyword>
<keyword evidence="2" id="KW-1003">Cell membrane</keyword>
<evidence type="ECO:0000256" key="2">
    <source>
        <dbReference type="ARBA" id="ARBA00022475"/>
    </source>
</evidence>
<comment type="caution">
    <text evidence="10">Lacks conserved residue(s) required for the propagation of feature annotation.</text>
</comment>
<keyword evidence="6 10" id="KW-1133">Transmembrane helix</keyword>
<feature type="transmembrane region" description="Helical" evidence="10">
    <location>
        <begin position="71"/>
        <end position="90"/>
    </location>
</feature>
<evidence type="ECO:0000313" key="11">
    <source>
        <dbReference type="EMBL" id="KAL0129876.1"/>
    </source>
</evidence>
<dbReference type="GO" id="GO:0007165">
    <property type="term" value="P:signal transduction"/>
    <property type="evidence" value="ECO:0007669"/>
    <property type="project" value="UniProtKB-KW"/>
</dbReference>
<evidence type="ECO:0000256" key="9">
    <source>
        <dbReference type="ARBA" id="ARBA00023224"/>
    </source>
</evidence>
<name>A0AAW2GRJ4_9HYME</name>
<dbReference type="PANTHER" id="PTHR21137">
    <property type="entry name" value="ODORANT RECEPTOR"/>
    <property type="match status" value="1"/>
</dbReference>
<evidence type="ECO:0000313" key="12">
    <source>
        <dbReference type="Proteomes" id="UP001430953"/>
    </source>
</evidence>
<reference evidence="11 12" key="1">
    <citation type="submission" date="2023-03" db="EMBL/GenBank/DDBJ databases">
        <title>High recombination rates correlate with genetic variation in Cardiocondyla obscurior ants.</title>
        <authorList>
            <person name="Errbii M."/>
        </authorList>
    </citation>
    <scope>NUCLEOTIDE SEQUENCE [LARGE SCALE GENOMIC DNA]</scope>
    <source>
        <strain evidence="11">Alpha-2009</strain>
        <tissue evidence="11">Whole body</tissue>
    </source>
</reference>
<comment type="caution">
    <text evidence="11">The sequence shown here is derived from an EMBL/GenBank/DDBJ whole genome shotgun (WGS) entry which is preliminary data.</text>
</comment>
<dbReference type="Pfam" id="PF02949">
    <property type="entry name" value="7tm_6"/>
    <property type="match status" value="1"/>
</dbReference>
<keyword evidence="8 10" id="KW-0675">Receptor</keyword>
<dbReference type="PANTHER" id="PTHR21137:SF35">
    <property type="entry name" value="ODORANT RECEPTOR 19A-RELATED"/>
    <property type="match status" value="1"/>
</dbReference>
<keyword evidence="3 10" id="KW-0716">Sensory transduction</keyword>
<evidence type="ECO:0000256" key="7">
    <source>
        <dbReference type="ARBA" id="ARBA00023136"/>
    </source>
</evidence>
<evidence type="ECO:0000256" key="5">
    <source>
        <dbReference type="ARBA" id="ARBA00022725"/>
    </source>
</evidence>
<dbReference type="Proteomes" id="UP001430953">
    <property type="component" value="Unassembled WGS sequence"/>
</dbReference>
<dbReference type="GO" id="GO:0004984">
    <property type="term" value="F:olfactory receptor activity"/>
    <property type="evidence" value="ECO:0007669"/>
    <property type="project" value="InterPro"/>
</dbReference>
<comment type="similarity">
    <text evidence="10">Belongs to the insect chemoreceptor superfamily. Heteromeric odorant receptor channel (TC 1.A.69) family.</text>
</comment>
<feature type="transmembrane region" description="Helical" evidence="10">
    <location>
        <begin position="268"/>
        <end position="292"/>
    </location>
</feature>
<gene>
    <name evidence="11" type="ORF">PUN28_001858</name>
</gene>
<evidence type="ECO:0000256" key="8">
    <source>
        <dbReference type="ARBA" id="ARBA00023170"/>
    </source>
</evidence>
<keyword evidence="7 10" id="KW-0472">Membrane</keyword>
<keyword evidence="9 10" id="KW-0807">Transducer</keyword>
<evidence type="ECO:0000256" key="3">
    <source>
        <dbReference type="ARBA" id="ARBA00022606"/>
    </source>
</evidence>
<comment type="subcellular location">
    <subcellularLocation>
        <location evidence="1 10">Cell membrane</location>
        <topology evidence="1 10">Multi-pass membrane protein</topology>
    </subcellularLocation>
</comment>
<dbReference type="GO" id="GO:0005549">
    <property type="term" value="F:odorant binding"/>
    <property type="evidence" value="ECO:0007669"/>
    <property type="project" value="InterPro"/>
</dbReference>
<dbReference type="GO" id="GO:0005886">
    <property type="term" value="C:plasma membrane"/>
    <property type="evidence" value="ECO:0007669"/>
    <property type="project" value="UniProtKB-SubCell"/>
</dbReference>
<keyword evidence="4 10" id="KW-0812">Transmembrane</keyword>
<feature type="transmembrane region" description="Helical" evidence="10">
    <location>
        <begin position="192"/>
        <end position="216"/>
    </location>
</feature>
<evidence type="ECO:0000256" key="4">
    <source>
        <dbReference type="ARBA" id="ARBA00022692"/>
    </source>
</evidence>
<keyword evidence="12" id="KW-1185">Reference proteome</keyword>
<dbReference type="InterPro" id="IPR004117">
    <property type="entry name" value="7tm6_olfct_rcpt"/>
</dbReference>
<proteinExistence type="inferred from homology"/>
<sequence length="399" mass="45881">MPPSIKSNWNSGMDYGFSVIRKMMWLVGVWPLQHDDMVCTYRWIIIFIIESLTVITLILEPLQNCGDTKDLLEVFLIIETGFHSWMNVVFARIYMKKLAVNVNSAIDDWSSSLTQKNSYKLMTRYARLGRIITVSQLMCGLIAAIVYNITIVVTNKPQIVIIGNETINLWTFVIPSTCLYRGISYSTHKALLLMQIVQSFILFVAECASDSFFFAITMHLSGQLELLRIRFVELIAKSGINNYRRILSTWIRRHYKLTMLAKNIEDTFNVIILIRLLITTIVIAVSGLRMLVSAKHQNFVDVVKSMIFVQFFIVQSFLFTHAGETLREQSESIVSTIYGTKWHKLPPVIVKDLIFIMMRSKIPLQITAGKFFYVTRSTTTDILKTALTYISFLQVTMDE</sequence>
<dbReference type="EMBL" id="JADYXP020000002">
    <property type="protein sequence ID" value="KAL0129876.1"/>
    <property type="molecule type" value="Genomic_DNA"/>
</dbReference>
<evidence type="ECO:0000256" key="6">
    <source>
        <dbReference type="ARBA" id="ARBA00022989"/>
    </source>
</evidence>
<organism evidence="11 12">
    <name type="scientific">Cardiocondyla obscurior</name>
    <dbReference type="NCBI Taxonomy" id="286306"/>
    <lineage>
        <taxon>Eukaryota</taxon>
        <taxon>Metazoa</taxon>
        <taxon>Ecdysozoa</taxon>
        <taxon>Arthropoda</taxon>
        <taxon>Hexapoda</taxon>
        <taxon>Insecta</taxon>
        <taxon>Pterygota</taxon>
        <taxon>Neoptera</taxon>
        <taxon>Endopterygota</taxon>
        <taxon>Hymenoptera</taxon>
        <taxon>Apocrita</taxon>
        <taxon>Aculeata</taxon>
        <taxon>Formicoidea</taxon>
        <taxon>Formicidae</taxon>
        <taxon>Myrmicinae</taxon>
        <taxon>Cardiocondyla</taxon>
    </lineage>
</organism>
<evidence type="ECO:0000256" key="1">
    <source>
        <dbReference type="ARBA" id="ARBA00004651"/>
    </source>
</evidence>
<accession>A0AAW2GRJ4</accession>
<evidence type="ECO:0000256" key="10">
    <source>
        <dbReference type="RuleBase" id="RU351113"/>
    </source>
</evidence>
<dbReference type="AlphaFoldDB" id="A0AAW2GRJ4"/>
<protein>
    <recommendedName>
        <fullName evidence="10">Odorant receptor</fullName>
    </recommendedName>
</protein>
<feature type="transmembrane region" description="Helical" evidence="10">
    <location>
        <begin position="131"/>
        <end position="153"/>
    </location>
</feature>
<feature type="transmembrane region" description="Helical" evidence="10">
    <location>
        <begin position="159"/>
        <end position="180"/>
    </location>
</feature>
<feature type="transmembrane region" description="Helical" evidence="10">
    <location>
        <begin position="39"/>
        <end position="59"/>
    </location>
</feature>